<keyword evidence="3" id="KW-1185">Reference proteome</keyword>
<dbReference type="InterPro" id="IPR008318">
    <property type="entry name" value="UCP030820"/>
</dbReference>
<evidence type="ECO:0000313" key="2">
    <source>
        <dbReference type="EMBL" id="PWE30883.1"/>
    </source>
</evidence>
<protein>
    <submittedName>
        <fullName evidence="2">Oxidoreductase</fullName>
    </submittedName>
</protein>
<comment type="caution">
    <text evidence="2">The sequence shown here is derived from an EMBL/GenBank/DDBJ whole genome shotgun (WGS) entry which is preliminary data.</text>
</comment>
<evidence type="ECO:0000256" key="1">
    <source>
        <dbReference type="SAM" id="MobiDB-lite"/>
    </source>
</evidence>
<dbReference type="Pfam" id="PF06073">
    <property type="entry name" value="DUF934"/>
    <property type="match status" value="1"/>
</dbReference>
<gene>
    <name evidence="2" type="ORF">C4N9_03780</name>
</gene>
<dbReference type="Proteomes" id="UP000244940">
    <property type="component" value="Unassembled WGS sequence"/>
</dbReference>
<dbReference type="EMBL" id="QEYD01000002">
    <property type="protein sequence ID" value="PWE30883.1"/>
    <property type="molecule type" value="Genomic_DNA"/>
</dbReference>
<sequence>MARAASGAQSGENRRRMGTMTILVKDGGFMPEDWQAGYVPLAALSNAPGQAGVDLSTPQLGREEWARLCRLLPQIGLVRVKMRHFGDVAALDLAQAIRRTGYRGRLRAHGAVLARIYTMARRAGFDEIELDPEQARLQPAEHWRNVPDWSPARRGGGAPRRDAPIR</sequence>
<name>A0A2U2CG59_9RHOB</name>
<dbReference type="OrthoDB" id="7863038at2"/>
<proteinExistence type="predicted"/>
<evidence type="ECO:0000313" key="3">
    <source>
        <dbReference type="Proteomes" id="UP000244940"/>
    </source>
</evidence>
<dbReference type="AlphaFoldDB" id="A0A2U2CG59"/>
<reference evidence="2 3" key="1">
    <citation type="submission" date="2018-05" db="EMBL/GenBank/DDBJ databases">
        <title>Pararhodobacter marina sp. nov., isolated from deep-sea water of the Indian Ocean.</title>
        <authorList>
            <person name="Lai Q.Sr."/>
            <person name="Liu X."/>
            <person name="Shao Z."/>
        </authorList>
    </citation>
    <scope>NUCLEOTIDE SEQUENCE [LARGE SCALE GENOMIC DNA]</scope>
    <source>
        <strain evidence="2 3">CIC4N-9</strain>
    </source>
</reference>
<feature type="region of interest" description="Disordered" evidence="1">
    <location>
        <begin position="139"/>
        <end position="166"/>
    </location>
</feature>
<organism evidence="2 3">
    <name type="scientific">Pararhodobacter marinus</name>
    <dbReference type="NCBI Taxonomy" id="2184063"/>
    <lineage>
        <taxon>Bacteria</taxon>
        <taxon>Pseudomonadati</taxon>
        <taxon>Pseudomonadota</taxon>
        <taxon>Alphaproteobacteria</taxon>
        <taxon>Rhodobacterales</taxon>
        <taxon>Paracoccaceae</taxon>
        <taxon>Pararhodobacter</taxon>
    </lineage>
</organism>
<accession>A0A2U2CG59</accession>